<evidence type="ECO:0008006" key="4">
    <source>
        <dbReference type="Google" id="ProtNLM"/>
    </source>
</evidence>
<keyword evidence="3" id="KW-1185">Reference proteome</keyword>
<evidence type="ECO:0000313" key="2">
    <source>
        <dbReference type="EMBL" id="MFC3685053.1"/>
    </source>
</evidence>
<name>A0ABV7W5G8_9BURK</name>
<protein>
    <recommendedName>
        <fullName evidence="4">Lipoprotein</fullName>
    </recommendedName>
</protein>
<dbReference type="EMBL" id="JBHRXX010000007">
    <property type="protein sequence ID" value="MFC3685053.1"/>
    <property type="molecule type" value="Genomic_DNA"/>
</dbReference>
<dbReference type="Proteomes" id="UP001595729">
    <property type="component" value="Unassembled WGS sequence"/>
</dbReference>
<gene>
    <name evidence="2" type="ORF">ACFOPI_15725</name>
</gene>
<comment type="caution">
    <text evidence="2">The sequence shown here is derived from an EMBL/GenBank/DDBJ whole genome shotgun (WGS) entry which is preliminary data.</text>
</comment>
<reference evidence="3" key="1">
    <citation type="journal article" date="2019" name="Int. J. Syst. Evol. Microbiol.">
        <title>The Global Catalogue of Microorganisms (GCM) 10K type strain sequencing project: providing services to taxonomists for standard genome sequencing and annotation.</title>
        <authorList>
            <consortium name="The Broad Institute Genomics Platform"/>
            <consortium name="The Broad Institute Genome Sequencing Center for Infectious Disease"/>
            <person name="Wu L."/>
            <person name="Ma J."/>
        </authorList>
    </citation>
    <scope>NUCLEOTIDE SEQUENCE [LARGE SCALE GENOMIC DNA]</scope>
    <source>
        <strain evidence="3">KCTC 42501</strain>
    </source>
</reference>
<accession>A0ABV7W5G8</accession>
<evidence type="ECO:0000256" key="1">
    <source>
        <dbReference type="SAM" id="MobiDB-lite"/>
    </source>
</evidence>
<feature type="region of interest" description="Disordered" evidence="1">
    <location>
        <begin position="1"/>
        <end position="48"/>
    </location>
</feature>
<organism evidence="2 3">
    <name type="scientific">Hydrogenophaga luteola</name>
    <dbReference type="NCBI Taxonomy" id="1591122"/>
    <lineage>
        <taxon>Bacteria</taxon>
        <taxon>Pseudomonadati</taxon>
        <taxon>Pseudomonadota</taxon>
        <taxon>Betaproteobacteria</taxon>
        <taxon>Burkholderiales</taxon>
        <taxon>Comamonadaceae</taxon>
        <taxon>Hydrogenophaga</taxon>
    </lineage>
</organism>
<proteinExistence type="predicted"/>
<evidence type="ECO:0000313" key="3">
    <source>
        <dbReference type="Proteomes" id="UP001595729"/>
    </source>
</evidence>
<sequence length="256" mass="28121">MSNAIDTESPPVRSLPRLRDCHAQRQRHNAATCHTPRRSASAEKANMNKSPRFRGLAAASVLLGAFTAISLTACAAGPASSPPATRAAQVTHNCKPQESVRFSCELQDHRLLSMCASPELSAFKGLPKDNPGYAYLVVGTPEGTVQYSYPPNPYDYKQHFYKGVSAHVIPYLFVTSEKGEFFFLSEQDAADTQGAGGWTQENLPDGWSITTKDKNRACARVLEFDPDFAAGVTRDSVWKEKERERLDAEKAKAKQP</sequence>